<keyword evidence="2" id="KW-0663">Pyridoxal phosphate</keyword>
<feature type="region of interest" description="Disordered" evidence="3">
    <location>
        <begin position="1"/>
        <end position="41"/>
    </location>
</feature>
<dbReference type="Proteomes" id="UP000712600">
    <property type="component" value="Unassembled WGS sequence"/>
</dbReference>
<dbReference type="AlphaFoldDB" id="A0A8S9N2L2"/>
<evidence type="ECO:0000256" key="3">
    <source>
        <dbReference type="SAM" id="MobiDB-lite"/>
    </source>
</evidence>
<evidence type="ECO:0000256" key="2">
    <source>
        <dbReference type="ARBA" id="ARBA00022898"/>
    </source>
</evidence>
<dbReference type="InterPro" id="IPR023026">
    <property type="entry name" value="Trp_synth_beta/beta-like"/>
</dbReference>
<name>A0A8S9N2L2_BRACR</name>
<evidence type="ECO:0000313" key="4">
    <source>
        <dbReference type="EMBL" id="KAF3489536.1"/>
    </source>
</evidence>
<dbReference type="PANTHER" id="PTHR48077">
    <property type="entry name" value="TRYPTOPHAN SYNTHASE-RELATED"/>
    <property type="match status" value="1"/>
</dbReference>
<sequence length="185" mass="20327">MQLRFSPSIGPDRLIEPSRLSRPVRHAKSNGQAKTEVGRVESESDRGLSLLCRLGRADDRSDEMIRHFDQFMNFEQTNLSKARLLRLSDDIASNWPGTVHENHPSEHEDRTGCVLLLTAGRAVGCTESGQGSKRARVAHINIPSGGSNAMGLFHEFVDDADVRMIGVEAAGFGFVSGKHAAMVRF</sequence>
<accession>A0A8S9N2L2</accession>
<evidence type="ECO:0000313" key="5">
    <source>
        <dbReference type="Proteomes" id="UP000712600"/>
    </source>
</evidence>
<protein>
    <submittedName>
        <fullName evidence="4">Uncharacterized protein</fullName>
    </submittedName>
</protein>
<comment type="cofactor">
    <cofactor evidence="1">
        <name>pyridoxal 5'-phosphate</name>
        <dbReference type="ChEBI" id="CHEBI:597326"/>
    </cofactor>
</comment>
<dbReference type="SUPFAM" id="SSF53686">
    <property type="entry name" value="Tryptophan synthase beta subunit-like PLP-dependent enzymes"/>
    <property type="match status" value="1"/>
</dbReference>
<proteinExistence type="predicted"/>
<dbReference type="GO" id="GO:0005737">
    <property type="term" value="C:cytoplasm"/>
    <property type="evidence" value="ECO:0007669"/>
    <property type="project" value="TreeGrafter"/>
</dbReference>
<dbReference type="InterPro" id="IPR036052">
    <property type="entry name" value="TrpB-like_PALP_sf"/>
</dbReference>
<dbReference type="PANTHER" id="PTHR48077:SF3">
    <property type="entry name" value="TRYPTOPHAN SYNTHASE"/>
    <property type="match status" value="1"/>
</dbReference>
<dbReference type="GO" id="GO:0004834">
    <property type="term" value="F:tryptophan synthase activity"/>
    <property type="evidence" value="ECO:0007669"/>
    <property type="project" value="InterPro"/>
</dbReference>
<gene>
    <name evidence="4" type="ORF">F2Q69_00052224</name>
</gene>
<reference evidence="4" key="1">
    <citation type="submission" date="2019-12" db="EMBL/GenBank/DDBJ databases">
        <title>Genome sequencing and annotation of Brassica cretica.</title>
        <authorList>
            <person name="Studholme D.J."/>
            <person name="Sarris P."/>
        </authorList>
    </citation>
    <scope>NUCLEOTIDE SEQUENCE</scope>
    <source>
        <strain evidence="4">PFS-109/04</strain>
        <tissue evidence="4">Leaf</tissue>
    </source>
</reference>
<evidence type="ECO:0000256" key="1">
    <source>
        <dbReference type="ARBA" id="ARBA00001933"/>
    </source>
</evidence>
<comment type="caution">
    <text evidence="4">The sequence shown here is derived from an EMBL/GenBank/DDBJ whole genome shotgun (WGS) entry which is preliminary data.</text>
</comment>
<dbReference type="Gene3D" id="3.40.50.1100">
    <property type="match status" value="1"/>
</dbReference>
<organism evidence="4 5">
    <name type="scientific">Brassica cretica</name>
    <name type="common">Mustard</name>
    <dbReference type="NCBI Taxonomy" id="69181"/>
    <lineage>
        <taxon>Eukaryota</taxon>
        <taxon>Viridiplantae</taxon>
        <taxon>Streptophyta</taxon>
        <taxon>Embryophyta</taxon>
        <taxon>Tracheophyta</taxon>
        <taxon>Spermatophyta</taxon>
        <taxon>Magnoliopsida</taxon>
        <taxon>eudicotyledons</taxon>
        <taxon>Gunneridae</taxon>
        <taxon>Pentapetalae</taxon>
        <taxon>rosids</taxon>
        <taxon>malvids</taxon>
        <taxon>Brassicales</taxon>
        <taxon>Brassicaceae</taxon>
        <taxon>Brassiceae</taxon>
        <taxon>Brassica</taxon>
    </lineage>
</organism>
<dbReference type="EMBL" id="QGKX02002183">
    <property type="protein sequence ID" value="KAF3489536.1"/>
    <property type="molecule type" value="Genomic_DNA"/>
</dbReference>